<feature type="compositionally biased region" description="Polar residues" evidence="1">
    <location>
        <begin position="225"/>
        <end position="239"/>
    </location>
</feature>
<dbReference type="InterPro" id="IPR001223">
    <property type="entry name" value="Glyco_hydro18_cat"/>
</dbReference>
<dbReference type="GO" id="GO:0004568">
    <property type="term" value="F:chitinase activity"/>
    <property type="evidence" value="ECO:0007669"/>
    <property type="project" value="TreeGrafter"/>
</dbReference>
<protein>
    <recommendedName>
        <fullName evidence="2">GH18 domain-containing protein</fullName>
    </recommendedName>
</protein>
<dbReference type="SUPFAM" id="SSF51445">
    <property type="entry name" value="(Trans)glycosidases"/>
    <property type="match status" value="1"/>
</dbReference>
<dbReference type="AlphaFoldDB" id="A0A5B0SJ24"/>
<dbReference type="GO" id="GO:0005576">
    <property type="term" value="C:extracellular region"/>
    <property type="evidence" value="ECO:0007669"/>
    <property type="project" value="TreeGrafter"/>
</dbReference>
<organism evidence="3 4">
    <name type="scientific">Puccinia graminis f. sp. tritici</name>
    <dbReference type="NCBI Taxonomy" id="56615"/>
    <lineage>
        <taxon>Eukaryota</taxon>
        <taxon>Fungi</taxon>
        <taxon>Dikarya</taxon>
        <taxon>Basidiomycota</taxon>
        <taxon>Pucciniomycotina</taxon>
        <taxon>Pucciniomycetes</taxon>
        <taxon>Pucciniales</taxon>
        <taxon>Pucciniaceae</taxon>
        <taxon>Puccinia</taxon>
    </lineage>
</organism>
<dbReference type="PANTHER" id="PTHR11177:SF317">
    <property type="entry name" value="CHITINASE 12-RELATED"/>
    <property type="match status" value="1"/>
</dbReference>
<name>A0A5B0SJ24_PUCGR</name>
<evidence type="ECO:0000313" key="3">
    <source>
        <dbReference type="EMBL" id="KAA1137133.1"/>
    </source>
</evidence>
<dbReference type="PANTHER" id="PTHR11177">
    <property type="entry name" value="CHITINASE"/>
    <property type="match status" value="1"/>
</dbReference>
<evidence type="ECO:0000313" key="4">
    <source>
        <dbReference type="Proteomes" id="UP000325313"/>
    </source>
</evidence>
<feature type="domain" description="GH18" evidence="2">
    <location>
        <begin position="42"/>
        <end position="239"/>
    </location>
</feature>
<sequence>MKSFINHIAPKIPFHTRPGHNPPLPPRPNASQGVVPQHHQEPVLGGYYANWTVYSKPPFPPSQTAYYHLNTILYAFAKITPTGEVSLSDPWGDVEKPFEPSLGTPEFDPGFKGNLGEIAIMKYRNTKLRCQLSVGGAGGEITSSFQRIIKSEHAMRKFAHDCKELCRKYGFDGIDVGEAPFLLCTHFFNVMFLIRKLMNSLGWIMIRILRLRASRKQCRRARTPRATSPYSSGFGSAGP</sequence>
<dbReference type="GO" id="GO:0006032">
    <property type="term" value="P:chitin catabolic process"/>
    <property type="evidence" value="ECO:0007669"/>
    <property type="project" value="TreeGrafter"/>
</dbReference>
<gene>
    <name evidence="3" type="ORF">PGTUg99_016095</name>
</gene>
<dbReference type="InterPro" id="IPR017853">
    <property type="entry name" value="GH"/>
</dbReference>
<feature type="region of interest" description="Disordered" evidence="1">
    <location>
        <begin position="220"/>
        <end position="239"/>
    </location>
</feature>
<accession>A0A5B0SJ24</accession>
<reference evidence="3 4" key="1">
    <citation type="submission" date="2019-05" db="EMBL/GenBank/DDBJ databases">
        <title>Emergence of the Ug99 lineage of the wheat stem rust pathogen through somatic hybridization.</title>
        <authorList>
            <person name="Li F."/>
            <person name="Upadhyaya N.M."/>
            <person name="Sperschneider J."/>
            <person name="Matny O."/>
            <person name="Nguyen-Phuc H."/>
            <person name="Mago R."/>
            <person name="Raley C."/>
            <person name="Miller M.E."/>
            <person name="Silverstein K.A.T."/>
            <person name="Henningsen E."/>
            <person name="Hirsch C.D."/>
            <person name="Visser B."/>
            <person name="Pretorius Z.A."/>
            <person name="Steffenson B.J."/>
            <person name="Schwessinger B."/>
            <person name="Dodds P.N."/>
            <person name="Figueroa M."/>
        </authorList>
    </citation>
    <scope>NUCLEOTIDE SEQUENCE [LARGE SCALE GENOMIC DNA]</scope>
    <source>
        <strain evidence="3 4">Ug99</strain>
    </source>
</reference>
<evidence type="ECO:0000259" key="2">
    <source>
        <dbReference type="PROSITE" id="PS51910"/>
    </source>
</evidence>
<dbReference type="PROSITE" id="PS51910">
    <property type="entry name" value="GH18_2"/>
    <property type="match status" value="1"/>
</dbReference>
<dbReference type="Gene3D" id="3.20.20.80">
    <property type="entry name" value="Glycosidases"/>
    <property type="match status" value="1"/>
</dbReference>
<dbReference type="Pfam" id="PF00704">
    <property type="entry name" value="Glyco_hydro_18"/>
    <property type="match status" value="1"/>
</dbReference>
<dbReference type="Proteomes" id="UP000325313">
    <property type="component" value="Unassembled WGS sequence"/>
</dbReference>
<dbReference type="GO" id="GO:0005975">
    <property type="term" value="P:carbohydrate metabolic process"/>
    <property type="evidence" value="ECO:0007669"/>
    <property type="project" value="InterPro"/>
</dbReference>
<dbReference type="GO" id="GO:0008061">
    <property type="term" value="F:chitin binding"/>
    <property type="evidence" value="ECO:0007669"/>
    <property type="project" value="TreeGrafter"/>
</dbReference>
<proteinExistence type="predicted"/>
<feature type="region of interest" description="Disordered" evidence="1">
    <location>
        <begin position="9"/>
        <end position="35"/>
    </location>
</feature>
<comment type="caution">
    <text evidence="3">The sequence shown here is derived from an EMBL/GenBank/DDBJ whole genome shotgun (WGS) entry which is preliminary data.</text>
</comment>
<dbReference type="EMBL" id="VDEP01000012">
    <property type="protein sequence ID" value="KAA1137133.1"/>
    <property type="molecule type" value="Genomic_DNA"/>
</dbReference>
<dbReference type="InterPro" id="IPR050314">
    <property type="entry name" value="Glycosyl_Hydrlase_18"/>
</dbReference>
<evidence type="ECO:0000256" key="1">
    <source>
        <dbReference type="SAM" id="MobiDB-lite"/>
    </source>
</evidence>